<feature type="transmembrane region" description="Helical" evidence="2">
    <location>
        <begin position="90"/>
        <end position="113"/>
    </location>
</feature>
<reference evidence="3 4" key="1">
    <citation type="submission" date="2016-11" db="EMBL/GenBank/DDBJ databases">
        <authorList>
            <person name="Jaros S."/>
            <person name="Januszkiewicz K."/>
            <person name="Wedrychowicz H."/>
        </authorList>
    </citation>
    <scope>NUCLEOTIDE SEQUENCE [LARGE SCALE GENOMIC DNA]</scope>
    <source>
        <strain evidence="3 4">DSM 45408</strain>
    </source>
</reference>
<proteinExistence type="predicted"/>
<keyword evidence="2" id="KW-0472">Membrane</keyword>
<name>A0A1M5M368_9ACTN</name>
<dbReference type="RefSeq" id="WP_073421046.1">
    <property type="nucleotide sequence ID" value="NZ_FQVX01000003.1"/>
</dbReference>
<sequence length="237" mass="25145">MTAGQGPPGQEGWGPGPGQQPPYGQQQPWGQQQPPYGQQQPYGQQYGQPYGQQPPGQQYGQQYGGYGSAPQAPDAWGAPTPVARPQTVRFGIGAFLLSTLLGVIGAIVTFAQFDELVDQALIDQGLDPADYDGITDVAGAGAITAGVVVALVFIGLQLLFIWFAWQGRNWARIVLWVLGGLAVLSGLIGLAGPGTTGLLTTLSLLQTLLIAAGIVALALKPSNDWYRYRGWERARSR</sequence>
<dbReference type="AlphaFoldDB" id="A0A1M5M368"/>
<keyword evidence="2" id="KW-0812">Transmembrane</keyword>
<keyword evidence="4" id="KW-1185">Reference proteome</keyword>
<evidence type="ECO:0000313" key="3">
    <source>
        <dbReference type="EMBL" id="SHG71701.1"/>
    </source>
</evidence>
<feature type="transmembrane region" description="Helical" evidence="2">
    <location>
        <begin position="198"/>
        <end position="219"/>
    </location>
</feature>
<feature type="compositionally biased region" description="Low complexity" evidence="1">
    <location>
        <begin position="21"/>
        <end position="61"/>
    </location>
</feature>
<evidence type="ECO:0000256" key="2">
    <source>
        <dbReference type="SAM" id="Phobius"/>
    </source>
</evidence>
<dbReference type="STRING" id="1070870.SAMN05444351_3020"/>
<feature type="transmembrane region" description="Helical" evidence="2">
    <location>
        <begin position="173"/>
        <end position="192"/>
    </location>
</feature>
<dbReference type="EMBL" id="FQVX01000003">
    <property type="protein sequence ID" value="SHG71701.1"/>
    <property type="molecule type" value="Genomic_DNA"/>
</dbReference>
<dbReference type="SUPFAM" id="SSF81995">
    <property type="entry name" value="beta-sandwich domain of Sec23/24"/>
    <property type="match status" value="1"/>
</dbReference>
<keyword evidence="2" id="KW-1133">Transmembrane helix</keyword>
<organism evidence="3 4">
    <name type="scientific">Geodermatophilus nigrescens</name>
    <dbReference type="NCBI Taxonomy" id="1070870"/>
    <lineage>
        <taxon>Bacteria</taxon>
        <taxon>Bacillati</taxon>
        <taxon>Actinomycetota</taxon>
        <taxon>Actinomycetes</taxon>
        <taxon>Geodermatophilales</taxon>
        <taxon>Geodermatophilaceae</taxon>
        <taxon>Geodermatophilus</taxon>
    </lineage>
</organism>
<dbReference type="Proteomes" id="UP000184471">
    <property type="component" value="Unassembled WGS sequence"/>
</dbReference>
<dbReference type="OrthoDB" id="5191398at2"/>
<feature type="transmembrane region" description="Helical" evidence="2">
    <location>
        <begin position="137"/>
        <end position="161"/>
    </location>
</feature>
<evidence type="ECO:0000313" key="4">
    <source>
        <dbReference type="Proteomes" id="UP000184471"/>
    </source>
</evidence>
<feature type="compositionally biased region" description="Gly residues" evidence="1">
    <location>
        <begin position="1"/>
        <end position="17"/>
    </location>
</feature>
<accession>A0A1M5M368</accession>
<gene>
    <name evidence="3" type="ORF">SAMN05444351_3020</name>
</gene>
<protein>
    <submittedName>
        <fullName evidence="3">Uncharacterized protein</fullName>
    </submittedName>
</protein>
<evidence type="ECO:0000256" key="1">
    <source>
        <dbReference type="SAM" id="MobiDB-lite"/>
    </source>
</evidence>
<feature type="region of interest" description="Disordered" evidence="1">
    <location>
        <begin position="1"/>
        <end position="80"/>
    </location>
</feature>